<dbReference type="GO" id="GO:0051287">
    <property type="term" value="F:NAD binding"/>
    <property type="evidence" value="ECO:0007669"/>
    <property type="project" value="UniProtKB-UniRule"/>
</dbReference>
<feature type="binding site" evidence="8">
    <location>
        <begin position="89"/>
        <end position="92"/>
    </location>
    <ligand>
        <name>NADP(+)</name>
        <dbReference type="ChEBI" id="CHEBI:58349"/>
    </ligand>
</feature>
<dbReference type="InterPro" id="IPR002347">
    <property type="entry name" value="SDR_fam"/>
</dbReference>
<evidence type="ECO:0000256" key="1">
    <source>
        <dbReference type="ARBA" id="ARBA00005194"/>
    </source>
</evidence>
<comment type="similarity">
    <text evidence="2 9">Belongs to the short-chain dehydrogenases/reductases (SDR) family.</text>
</comment>
<dbReference type="GO" id="GO:0009507">
    <property type="term" value="C:chloroplast"/>
    <property type="evidence" value="ECO:0007669"/>
    <property type="project" value="UniProtKB-SubCell"/>
</dbReference>
<dbReference type="InterPro" id="IPR011284">
    <property type="entry name" value="3oxo_ACP_reduc"/>
</dbReference>
<comment type="subcellular location">
    <subcellularLocation>
        <location evidence="9">Plastid</location>
        <location evidence="9">Chloroplast</location>
    </subcellularLocation>
    <subcellularLocation>
        <location evidence="9">Plastid</location>
    </subcellularLocation>
    <text evidence="9">And non-photosynthetic plastids.</text>
</comment>
<dbReference type="Pfam" id="PF13561">
    <property type="entry name" value="adh_short_C2"/>
    <property type="match status" value="1"/>
</dbReference>
<dbReference type="SUPFAM" id="SSF51735">
    <property type="entry name" value="NAD(P)-binding Rossmann-fold domains"/>
    <property type="match status" value="1"/>
</dbReference>
<organism evidence="11">
    <name type="scientific">Tetraselmis sp. GSL018</name>
    <dbReference type="NCBI Taxonomy" id="582737"/>
    <lineage>
        <taxon>Eukaryota</taxon>
        <taxon>Viridiplantae</taxon>
        <taxon>Chlorophyta</taxon>
        <taxon>core chlorophytes</taxon>
        <taxon>Chlorodendrophyceae</taxon>
        <taxon>Chlorodendrales</taxon>
        <taxon>Chlorodendraceae</taxon>
        <taxon>Tetraselmis</taxon>
    </lineage>
</organism>
<dbReference type="PRINTS" id="PR00080">
    <property type="entry name" value="SDRFAMILY"/>
</dbReference>
<reference evidence="11" key="1">
    <citation type="submission" date="2014-05" db="EMBL/GenBank/DDBJ databases">
        <title>The transcriptome of the halophilic microalga Tetraselmis sp. GSL018 isolated from the Great Salt Lake, Utah.</title>
        <authorList>
            <person name="Jinkerson R.E."/>
            <person name="D'Adamo S."/>
            <person name="Posewitz M.C."/>
        </authorList>
    </citation>
    <scope>NUCLEOTIDE SEQUENCE</scope>
    <source>
        <strain evidence="11">GSL018</strain>
    </source>
</reference>
<proteinExistence type="inferred from homology"/>
<feature type="binding site" evidence="8">
    <location>
        <begin position="232"/>
        <end position="236"/>
    </location>
    <ligand>
        <name>NADP(+)</name>
        <dbReference type="ChEBI" id="CHEBI:58349"/>
    </ligand>
</feature>
<dbReference type="EMBL" id="GBEZ01017172">
    <property type="protein sequence ID" value="JAC69142.1"/>
    <property type="molecule type" value="Transcribed_RNA"/>
</dbReference>
<dbReference type="CDD" id="cd05333">
    <property type="entry name" value="BKR_SDR_c"/>
    <property type="match status" value="1"/>
</dbReference>
<protein>
    <recommendedName>
        <fullName evidence="3 9">3-oxoacyl-[acyl-carrier-protein] reductase</fullName>
        <ecNumber evidence="3 9">1.1.1.100</ecNumber>
    </recommendedName>
</protein>
<dbReference type="EC" id="1.1.1.100" evidence="3 9"/>
<gene>
    <name evidence="11" type="primary">FABG</name>
    <name evidence="11" type="ORF">TSPGSL018_7069</name>
</gene>
<dbReference type="GO" id="GO:0006633">
    <property type="term" value="P:fatty acid biosynthetic process"/>
    <property type="evidence" value="ECO:0007669"/>
    <property type="project" value="UniProtKB-UniPathway"/>
</dbReference>
<dbReference type="UniPathway" id="UPA00094"/>
<dbReference type="NCBIfam" id="NF005559">
    <property type="entry name" value="PRK07231.1"/>
    <property type="match status" value="1"/>
</dbReference>
<dbReference type="InterPro" id="IPR036291">
    <property type="entry name" value="NAD(P)-bd_dom_sf"/>
</dbReference>
<evidence type="ECO:0000256" key="9">
    <source>
        <dbReference type="RuleBase" id="RU366074"/>
    </source>
</evidence>
<keyword evidence="9" id="KW-0275">Fatty acid biosynthesis</keyword>
<dbReference type="InterPro" id="IPR020904">
    <property type="entry name" value="Sc_DH/Rdtase_CS"/>
</dbReference>
<keyword evidence="9" id="KW-0443">Lipid metabolism</keyword>
<dbReference type="PANTHER" id="PTHR42879:SF2">
    <property type="entry name" value="3-OXOACYL-[ACYL-CARRIER-PROTEIN] REDUCTASE FABG"/>
    <property type="match status" value="1"/>
</dbReference>
<keyword evidence="9" id="KW-0276">Fatty acid metabolism</keyword>
<dbReference type="GO" id="GO:0004316">
    <property type="term" value="F:3-oxoacyl-[acyl-carrier-protein] reductase (NADPH) activity"/>
    <property type="evidence" value="ECO:0007669"/>
    <property type="project" value="UniProtKB-UniRule"/>
</dbReference>
<dbReference type="NCBIfam" id="NF009466">
    <property type="entry name" value="PRK12826.1-2"/>
    <property type="match status" value="1"/>
</dbReference>
<evidence type="ECO:0000256" key="7">
    <source>
        <dbReference type="PIRSR" id="PIRSR611284-1"/>
    </source>
</evidence>
<evidence type="ECO:0000259" key="10">
    <source>
        <dbReference type="SMART" id="SM00822"/>
    </source>
</evidence>
<feature type="binding site" evidence="8">
    <location>
        <position position="167"/>
    </location>
    <ligand>
        <name>NADP(+)</name>
        <dbReference type="ChEBI" id="CHEBI:58349"/>
    </ligand>
</feature>
<dbReference type="Gene3D" id="3.40.50.720">
    <property type="entry name" value="NAD(P)-binding Rossmann-like Domain"/>
    <property type="match status" value="1"/>
</dbReference>
<dbReference type="InterPro" id="IPR050259">
    <property type="entry name" value="SDR"/>
</dbReference>
<dbReference type="AlphaFoldDB" id="A0A061R8A5"/>
<evidence type="ECO:0000256" key="2">
    <source>
        <dbReference type="ARBA" id="ARBA00006484"/>
    </source>
</evidence>
<comment type="subunit">
    <text evidence="9">Homotetramer.</text>
</comment>
<feature type="active site" description="Proton acceptor" evidence="7">
    <location>
        <position position="232"/>
    </location>
</feature>
<comment type="pathway">
    <text evidence="1 9">Lipid metabolism; fatty acid biosynthesis.</text>
</comment>
<keyword evidence="4 8" id="KW-0521">NADP</keyword>
<dbReference type="PANTHER" id="PTHR42879">
    <property type="entry name" value="3-OXOACYL-(ACYL-CARRIER-PROTEIN) REDUCTASE"/>
    <property type="match status" value="1"/>
</dbReference>
<dbReference type="FunFam" id="3.40.50.720:FF:000115">
    <property type="entry name" value="3-oxoacyl-[acyl-carrier-protein] reductase FabG"/>
    <property type="match status" value="1"/>
</dbReference>
<dbReference type="InterPro" id="IPR057326">
    <property type="entry name" value="KR_dom"/>
</dbReference>
<comment type="catalytic activity">
    <reaction evidence="6 9">
        <text>a (3R)-hydroxyacyl-[ACP] + NADP(+) = a 3-oxoacyl-[ACP] + NADPH + H(+)</text>
        <dbReference type="Rhea" id="RHEA:17397"/>
        <dbReference type="Rhea" id="RHEA-COMP:9916"/>
        <dbReference type="Rhea" id="RHEA-COMP:9945"/>
        <dbReference type="ChEBI" id="CHEBI:15378"/>
        <dbReference type="ChEBI" id="CHEBI:57783"/>
        <dbReference type="ChEBI" id="CHEBI:58349"/>
        <dbReference type="ChEBI" id="CHEBI:78776"/>
        <dbReference type="ChEBI" id="CHEBI:78827"/>
        <dbReference type="EC" id="1.1.1.100"/>
    </reaction>
</comment>
<evidence type="ECO:0000256" key="8">
    <source>
        <dbReference type="PIRSR" id="PIRSR611284-2"/>
    </source>
</evidence>
<name>A0A061R8A5_9CHLO</name>
<keyword evidence="5 9" id="KW-0560">Oxidoreductase</keyword>
<keyword evidence="9" id="KW-0444">Lipid biosynthesis</keyword>
<feature type="binding site" evidence="8">
    <location>
        <position position="265"/>
    </location>
    <ligand>
        <name>NADP(+)</name>
        <dbReference type="ChEBI" id="CHEBI:58349"/>
    </ligand>
</feature>
<dbReference type="PRINTS" id="PR00081">
    <property type="entry name" value="GDHRDH"/>
</dbReference>
<evidence type="ECO:0000256" key="5">
    <source>
        <dbReference type="ARBA" id="ARBA00023002"/>
    </source>
</evidence>
<evidence type="ECO:0000256" key="4">
    <source>
        <dbReference type="ARBA" id="ARBA00022857"/>
    </source>
</evidence>
<feature type="domain" description="Ketoreductase" evidence="10">
    <location>
        <begin position="83"/>
        <end position="268"/>
    </location>
</feature>
<accession>A0A061R8A5</accession>
<evidence type="ECO:0000256" key="3">
    <source>
        <dbReference type="ARBA" id="ARBA00012948"/>
    </source>
</evidence>
<evidence type="ECO:0000313" key="11">
    <source>
        <dbReference type="EMBL" id="JAC69142.1"/>
    </source>
</evidence>
<sequence length="325" mass="34338">MASCAAVCIANTASASVRFGRQKQACASQLKNCVYGLTNLRPSGRKEDFRQAVKNFSSKRLVQKAGTKSRAALLVRASSEDAPVALVTGGSRGIGRAIAVELAKRGCKVVINHVSPTGVEDAVAACKEAGAPEVTTFRADVSKKEEVDAMIKHATDTFGRLDVLVNNAGITKDTLILRMKPEMWQSVIDINLTGVFYCAQAAAKVMSKQRRGRIVNVASVVGQLGNAGQANYSAAKGGVIAMTKTFAREFASRGLCINAVAPGFIKSDMTAAIDSKYEEGILAQIPLGRMGEPEEVAGLVRYLALDDSAAYITGHTFNVDGGMAM</sequence>
<dbReference type="SMART" id="SM00822">
    <property type="entry name" value="PKS_KR"/>
    <property type="match status" value="1"/>
</dbReference>
<dbReference type="PROSITE" id="PS00061">
    <property type="entry name" value="ADH_SHORT"/>
    <property type="match status" value="1"/>
</dbReference>
<dbReference type="NCBIfam" id="TIGR01830">
    <property type="entry name" value="3oxo_ACP_reduc"/>
    <property type="match status" value="1"/>
</dbReference>
<evidence type="ECO:0000256" key="6">
    <source>
        <dbReference type="ARBA" id="ARBA00048508"/>
    </source>
</evidence>